<dbReference type="SMART" id="SM00860">
    <property type="entry name" value="SMI1_KNR4"/>
    <property type="match status" value="1"/>
</dbReference>
<dbReference type="EMBL" id="PPEG02000002">
    <property type="protein sequence ID" value="PWN64105.1"/>
    <property type="molecule type" value="Genomic_DNA"/>
</dbReference>
<sequence length="169" mass="19797">METEIIDRCNQILEELYKFSSEILLLGEEILDTRLEDFEQKIGFKLPEDFKYILKKHNGITLAGTEVFGLSSKFKGNSLDEIYEFEHSEVENTMPNFFVPFSPDGQGNHYCLDLSKLIEGICPIVFWQWDFDYANFEDVEVSNANFTEWIGEVMIEWTLQNYNFDGTEK</sequence>
<dbReference type="Gene3D" id="3.40.1580.10">
    <property type="entry name" value="SMI1/KNR4-like"/>
    <property type="match status" value="1"/>
</dbReference>
<protein>
    <submittedName>
        <fullName evidence="2">SMI1/KNR4 family protein</fullName>
    </submittedName>
</protein>
<evidence type="ECO:0000313" key="3">
    <source>
        <dbReference type="Proteomes" id="UP000236413"/>
    </source>
</evidence>
<dbReference type="InterPro" id="IPR018958">
    <property type="entry name" value="Knr4/Smi1-like_dom"/>
</dbReference>
<proteinExistence type="predicted"/>
<evidence type="ECO:0000313" key="2">
    <source>
        <dbReference type="EMBL" id="PWN64105.1"/>
    </source>
</evidence>
<dbReference type="Proteomes" id="UP000236413">
    <property type="component" value="Unassembled WGS sequence"/>
</dbReference>
<gene>
    <name evidence="2" type="ORF">C1634_005790</name>
</gene>
<name>A0A316WSD7_9FLAO</name>
<organism evidence="2 3">
    <name type="scientific">Chryseobacterium viscerum</name>
    <dbReference type="NCBI Taxonomy" id="1037377"/>
    <lineage>
        <taxon>Bacteria</taxon>
        <taxon>Pseudomonadati</taxon>
        <taxon>Bacteroidota</taxon>
        <taxon>Flavobacteriia</taxon>
        <taxon>Flavobacteriales</taxon>
        <taxon>Weeksellaceae</taxon>
        <taxon>Chryseobacterium group</taxon>
        <taxon>Chryseobacterium</taxon>
    </lineage>
</organism>
<dbReference type="RefSeq" id="WP_103234077.1">
    <property type="nucleotide sequence ID" value="NZ_PPEG02000002.1"/>
</dbReference>
<evidence type="ECO:0000259" key="1">
    <source>
        <dbReference type="SMART" id="SM00860"/>
    </source>
</evidence>
<comment type="caution">
    <text evidence="2">The sequence shown here is derived from an EMBL/GenBank/DDBJ whole genome shotgun (WGS) entry which is preliminary data.</text>
</comment>
<dbReference type="AlphaFoldDB" id="A0A316WSD7"/>
<dbReference type="InterPro" id="IPR037883">
    <property type="entry name" value="Knr4/Smi1-like_sf"/>
</dbReference>
<dbReference type="SUPFAM" id="SSF160631">
    <property type="entry name" value="SMI1/KNR4-like"/>
    <property type="match status" value="1"/>
</dbReference>
<accession>A0A316WSD7</accession>
<dbReference type="Pfam" id="PF09346">
    <property type="entry name" value="SMI1_KNR4"/>
    <property type="match status" value="1"/>
</dbReference>
<reference evidence="2 3" key="1">
    <citation type="submission" date="2018-04" db="EMBL/GenBank/DDBJ databases">
        <title>Chryseobacterium oncorhynchi 701B-08T from rainbow trout, and Chryseobacterium viscerum 687B-08T from diseased fish.</title>
        <authorList>
            <person name="Jeong J.-J."/>
            <person name="Lee Y.J."/>
            <person name="Pathiraja D."/>
            <person name="Park B."/>
            <person name="Choi I.-G."/>
            <person name="Kim K.D."/>
        </authorList>
    </citation>
    <scope>NUCLEOTIDE SEQUENCE [LARGE SCALE GENOMIC DNA]</scope>
    <source>
        <strain evidence="2 3">687B-08</strain>
    </source>
</reference>
<feature type="domain" description="Knr4/Smi1-like" evidence="1">
    <location>
        <begin position="29"/>
        <end position="152"/>
    </location>
</feature>